<dbReference type="Gene3D" id="1.10.220.10">
    <property type="entry name" value="Annexin"/>
    <property type="match status" value="3"/>
</dbReference>
<accession>A0A9Q0CWM5</accession>
<dbReference type="GO" id="GO:0009409">
    <property type="term" value="P:response to cold"/>
    <property type="evidence" value="ECO:0007669"/>
    <property type="project" value="TreeGrafter"/>
</dbReference>
<name>A0A9Q0CWM5_9POAL</name>
<dbReference type="GO" id="GO:0005737">
    <property type="term" value="C:cytoplasm"/>
    <property type="evidence" value="ECO:0007669"/>
    <property type="project" value="TreeGrafter"/>
</dbReference>
<feature type="binding site" evidence="6">
    <location>
        <position position="252"/>
    </location>
    <ligand>
        <name>Ca(2+)</name>
        <dbReference type="ChEBI" id="CHEBI:29108"/>
        <label>1</label>
    </ligand>
</feature>
<keyword evidence="4" id="KW-0041">Annexin</keyword>
<dbReference type="GO" id="GO:0005544">
    <property type="term" value="F:calcium-dependent phospholipid binding"/>
    <property type="evidence" value="ECO:0007669"/>
    <property type="project" value="UniProtKB-KW"/>
</dbReference>
<reference evidence="7" key="1">
    <citation type="journal article" date="2022" name="Cell">
        <title>Repeat-based holocentromeres influence genome architecture and karyotype evolution.</title>
        <authorList>
            <person name="Hofstatter P.G."/>
            <person name="Thangavel G."/>
            <person name="Lux T."/>
            <person name="Neumann P."/>
            <person name="Vondrak T."/>
            <person name="Novak P."/>
            <person name="Zhang M."/>
            <person name="Costa L."/>
            <person name="Castellani M."/>
            <person name="Scott A."/>
            <person name="Toegelov H."/>
            <person name="Fuchs J."/>
            <person name="Mata-Sucre Y."/>
            <person name="Dias Y."/>
            <person name="Vanzela A.L.L."/>
            <person name="Huettel B."/>
            <person name="Almeida C.C.S."/>
            <person name="Simkova H."/>
            <person name="Souza G."/>
            <person name="Pedrosa-Harand A."/>
            <person name="Macas J."/>
            <person name="Mayer K.F.X."/>
            <person name="Houben A."/>
            <person name="Marques A."/>
        </authorList>
    </citation>
    <scope>NUCLEOTIDE SEQUENCE</scope>
    <source>
        <strain evidence="7">RhyBre1mFocal</strain>
    </source>
</reference>
<sequence length="316" mass="36228">MDFNSNSTECEKSCREIHGSWNELSRLGAALAHRTRSERRQIKDMYQILFCDDLVERLHGAHMSNPKNEMFKMLYIWMLDPAERDAMLARDAAAESLIDYQTLLEIYTRKKSDQLFFTKQTYLAKYKRNLDKDISSEPSHPFQRILAALATSRQSHQDNTSHHIAKCDAKRLHEVGKGSTGGVDESVILEIISKRSIPQLRLALTSYKHIYGCEYIKTLKGRCGEFEQSLRLALKCIYTPAKYYSKTFHTCIEGRTVDKNTLSRVIIGSEDVGMGEVKQHYEKKYGKKLKDVICDRIPVGDYRDFIVALITGPVSA</sequence>
<dbReference type="GO" id="GO:0001786">
    <property type="term" value="F:phosphatidylserine binding"/>
    <property type="evidence" value="ECO:0007669"/>
    <property type="project" value="TreeGrafter"/>
</dbReference>
<dbReference type="InterPro" id="IPR018502">
    <property type="entry name" value="Annexin_repeat"/>
</dbReference>
<keyword evidence="5" id="KW-0111">Calcium/phospholipid-binding</keyword>
<dbReference type="GO" id="GO:0009651">
    <property type="term" value="P:response to salt stress"/>
    <property type="evidence" value="ECO:0007669"/>
    <property type="project" value="TreeGrafter"/>
</dbReference>
<dbReference type="GO" id="GO:0009408">
    <property type="term" value="P:response to heat"/>
    <property type="evidence" value="ECO:0007669"/>
    <property type="project" value="TreeGrafter"/>
</dbReference>
<dbReference type="PROSITE" id="PS51897">
    <property type="entry name" value="ANNEXIN_2"/>
    <property type="match status" value="2"/>
</dbReference>
<dbReference type="EMBL" id="JAMQYH010000001">
    <property type="protein sequence ID" value="KAJ1701530.1"/>
    <property type="molecule type" value="Genomic_DNA"/>
</dbReference>
<keyword evidence="1 6" id="KW-0479">Metal-binding</keyword>
<organism evidence="7 8">
    <name type="scientific">Rhynchospora breviuscula</name>
    <dbReference type="NCBI Taxonomy" id="2022672"/>
    <lineage>
        <taxon>Eukaryota</taxon>
        <taxon>Viridiplantae</taxon>
        <taxon>Streptophyta</taxon>
        <taxon>Embryophyta</taxon>
        <taxon>Tracheophyta</taxon>
        <taxon>Spermatophyta</taxon>
        <taxon>Magnoliopsida</taxon>
        <taxon>Liliopsida</taxon>
        <taxon>Poales</taxon>
        <taxon>Cyperaceae</taxon>
        <taxon>Cyperoideae</taxon>
        <taxon>Rhynchosporeae</taxon>
        <taxon>Rhynchospora</taxon>
    </lineage>
</organism>
<dbReference type="SMART" id="SM00335">
    <property type="entry name" value="ANX"/>
    <property type="match status" value="3"/>
</dbReference>
<dbReference type="PRINTS" id="PR01814">
    <property type="entry name" value="ANNEXINPLANT"/>
</dbReference>
<dbReference type="GO" id="GO:0005509">
    <property type="term" value="F:calcium ion binding"/>
    <property type="evidence" value="ECO:0007669"/>
    <property type="project" value="InterPro"/>
</dbReference>
<evidence type="ECO:0000256" key="3">
    <source>
        <dbReference type="ARBA" id="ARBA00022837"/>
    </source>
</evidence>
<dbReference type="AlphaFoldDB" id="A0A9Q0CWM5"/>
<dbReference type="PANTHER" id="PTHR10502:SF190">
    <property type="entry name" value="OS09G0453300 PROTEIN"/>
    <property type="match status" value="1"/>
</dbReference>
<dbReference type="Pfam" id="PF00191">
    <property type="entry name" value="Annexin"/>
    <property type="match status" value="3"/>
</dbReference>
<evidence type="ECO:0000256" key="5">
    <source>
        <dbReference type="ARBA" id="ARBA00023302"/>
    </source>
</evidence>
<evidence type="ECO:0008006" key="9">
    <source>
        <dbReference type="Google" id="ProtNLM"/>
    </source>
</evidence>
<dbReference type="SUPFAM" id="SSF47874">
    <property type="entry name" value="Annexin"/>
    <property type="match status" value="1"/>
</dbReference>
<gene>
    <name evidence="7" type="ORF">LUZ63_001309</name>
</gene>
<evidence type="ECO:0000256" key="6">
    <source>
        <dbReference type="PIRSR" id="PIRSR609118-1"/>
    </source>
</evidence>
<keyword evidence="8" id="KW-1185">Reference proteome</keyword>
<dbReference type="InterPro" id="IPR037104">
    <property type="entry name" value="Annexin_sf"/>
</dbReference>
<evidence type="ECO:0000313" key="7">
    <source>
        <dbReference type="EMBL" id="KAJ1701530.1"/>
    </source>
</evidence>
<dbReference type="InterPro" id="IPR009118">
    <property type="entry name" value="AnnexinD_plant"/>
</dbReference>
<dbReference type="GO" id="GO:0005886">
    <property type="term" value="C:plasma membrane"/>
    <property type="evidence" value="ECO:0007669"/>
    <property type="project" value="TreeGrafter"/>
</dbReference>
<comment type="caution">
    <text evidence="7">The sequence shown here is derived from an EMBL/GenBank/DDBJ whole genome shotgun (WGS) entry which is preliminary data.</text>
</comment>
<proteinExistence type="predicted"/>
<feature type="binding site" evidence="6">
    <location>
        <position position="19"/>
    </location>
    <ligand>
        <name>Ca(2+)</name>
        <dbReference type="ChEBI" id="CHEBI:29108"/>
        <label>1</label>
    </ligand>
</feature>
<dbReference type="PRINTS" id="PR00196">
    <property type="entry name" value="ANNEXIN"/>
</dbReference>
<dbReference type="OrthoDB" id="37886at2759"/>
<dbReference type="PANTHER" id="PTHR10502">
    <property type="entry name" value="ANNEXIN"/>
    <property type="match status" value="1"/>
</dbReference>
<protein>
    <recommendedName>
        <fullName evidence="9">Annexin</fullName>
    </recommendedName>
</protein>
<keyword evidence="2" id="KW-0677">Repeat</keyword>
<evidence type="ECO:0000256" key="2">
    <source>
        <dbReference type="ARBA" id="ARBA00022737"/>
    </source>
</evidence>
<dbReference type="GO" id="GO:0009414">
    <property type="term" value="P:response to water deprivation"/>
    <property type="evidence" value="ECO:0007669"/>
    <property type="project" value="TreeGrafter"/>
</dbReference>
<evidence type="ECO:0000313" key="8">
    <source>
        <dbReference type="Proteomes" id="UP001151287"/>
    </source>
</evidence>
<evidence type="ECO:0000256" key="1">
    <source>
        <dbReference type="ARBA" id="ARBA00022723"/>
    </source>
</evidence>
<dbReference type="Proteomes" id="UP001151287">
    <property type="component" value="Unassembled WGS sequence"/>
</dbReference>
<keyword evidence="3 6" id="KW-0106">Calcium</keyword>
<evidence type="ECO:0000256" key="4">
    <source>
        <dbReference type="ARBA" id="ARBA00023216"/>
    </source>
</evidence>
<dbReference type="InterPro" id="IPR001464">
    <property type="entry name" value="Annexin"/>
</dbReference>